<evidence type="ECO:0000259" key="7">
    <source>
        <dbReference type="PROSITE" id="PS50103"/>
    </source>
</evidence>
<name>A0A9W5WTC5_BABOV</name>
<dbReference type="PANTHER" id="PTHR14089:SF6">
    <property type="entry name" value="PRE-MRNA-SPLICING FACTOR RBM22"/>
    <property type="match status" value="1"/>
</dbReference>
<evidence type="ECO:0000256" key="4">
    <source>
        <dbReference type="ARBA" id="ARBA00022884"/>
    </source>
</evidence>
<dbReference type="AlphaFoldDB" id="A0A9W5WTC5"/>
<reference evidence="8" key="1">
    <citation type="submission" date="2019-12" db="EMBL/GenBank/DDBJ databases">
        <title>Genome sequence of Babesia ovis.</title>
        <authorList>
            <person name="Yamagishi J."/>
            <person name="Sevinc F."/>
            <person name="Xuan X."/>
        </authorList>
    </citation>
    <scope>NUCLEOTIDE SEQUENCE</scope>
    <source>
        <strain evidence="8">Selcuk</strain>
    </source>
</reference>
<dbReference type="InterPro" id="IPR039171">
    <property type="entry name" value="Cwc2/Slt11"/>
</dbReference>
<protein>
    <submittedName>
        <fullName evidence="8">Zinc finger protein</fullName>
    </submittedName>
</protein>
<dbReference type="InterPro" id="IPR036855">
    <property type="entry name" value="Znf_CCCH_sf"/>
</dbReference>
<dbReference type="EMBL" id="BLIY01000001">
    <property type="protein sequence ID" value="GFE52646.1"/>
    <property type="molecule type" value="Genomic_DNA"/>
</dbReference>
<dbReference type="SUPFAM" id="SSF90229">
    <property type="entry name" value="CCCH zinc finger"/>
    <property type="match status" value="1"/>
</dbReference>
<dbReference type="InterPro" id="IPR000571">
    <property type="entry name" value="Znf_CCCH"/>
</dbReference>
<dbReference type="Pfam" id="PF00642">
    <property type="entry name" value="zf-CCCH"/>
    <property type="match status" value="1"/>
</dbReference>
<comment type="caution">
    <text evidence="8">The sequence shown here is derived from an EMBL/GenBank/DDBJ whole genome shotgun (WGS) entry which is preliminary data.</text>
</comment>
<dbReference type="OrthoDB" id="10259600at2759"/>
<keyword evidence="9" id="KW-1185">Reference proteome</keyword>
<organism evidence="8 9">
    <name type="scientific">Babesia ovis</name>
    <dbReference type="NCBI Taxonomy" id="5869"/>
    <lineage>
        <taxon>Eukaryota</taxon>
        <taxon>Sar</taxon>
        <taxon>Alveolata</taxon>
        <taxon>Apicomplexa</taxon>
        <taxon>Aconoidasida</taxon>
        <taxon>Piroplasmida</taxon>
        <taxon>Babesiidae</taxon>
        <taxon>Babesia</taxon>
    </lineage>
</organism>
<feature type="zinc finger region" description="C3H1-type" evidence="5">
    <location>
        <begin position="151"/>
        <end position="178"/>
    </location>
</feature>
<keyword evidence="4" id="KW-0694">RNA-binding</keyword>
<dbReference type="Pfam" id="PF21369">
    <property type="entry name" value="STL11_N"/>
    <property type="match status" value="1"/>
</dbReference>
<dbReference type="PROSITE" id="PS50103">
    <property type="entry name" value="ZF_C3H1"/>
    <property type="match status" value="1"/>
</dbReference>
<dbReference type="GO" id="GO:0008270">
    <property type="term" value="F:zinc ion binding"/>
    <property type="evidence" value="ECO:0007669"/>
    <property type="project" value="UniProtKB-KW"/>
</dbReference>
<dbReference type="Gene3D" id="4.10.1000.10">
    <property type="entry name" value="Zinc finger, CCCH-type"/>
    <property type="match status" value="1"/>
</dbReference>
<keyword evidence="3 5" id="KW-0862">Zinc</keyword>
<feature type="region of interest" description="Disordered" evidence="6">
    <location>
        <begin position="211"/>
        <end position="246"/>
    </location>
</feature>
<keyword evidence="2 5" id="KW-0863">Zinc-finger</keyword>
<dbReference type="GO" id="GO:0071007">
    <property type="term" value="C:U2-type catalytic step 2 spliceosome"/>
    <property type="evidence" value="ECO:0007669"/>
    <property type="project" value="TreeGrafter"/>
</dbReference>
<keyword evidence="1 5" id="KW-0479">Metal-binding</keyword>
<dbReference type="Proteomes" id="UP001057455">
    <property type="component" value="Unassembled WGS sequence"/>
</dbReference>
<dbReference type="GO" id="GO:0036002">
    <property type="term" value="F:pre-mRNA binding"/>
    <property type="evidence" value="ECO:0007669"/>
    <property type="project" value="TreeGrafter"/>
</dbReference>
<gene>
    <name evidence="8" type="ORF">BaOVIS_000500</name>
</gene>
<sequence>MDVSGFGIARDVRKQTSEKSEFPTLCETCLGPNPLLRMLKERCGKECKICERPFTMFRWKPGPKARYKQTIICQNCSKMKNVCQTCLFDLEYGLPVQVRDEFLKNGLELSEVKANLNHQLGKLESGALELPKSEFNPMLEKLARIAPYYRRNKPRICTFWLRNACNRGEECPYSHDNDDIRHQDPSLAKQNIKDRFRGENDPVANKILKKIEESKKKEEQAAAEPKTLIKEGVYPSMLPHEAQRRR</sequence>
<dbReference type="InterPro" id="IPR048995">
    <property type="entry name" value="STL11/RBM22-like_N"/>
</dbReference>
<evidence type="ECO:0000256" key="5">
    <source>
        <dbReference type="PROSITE-ProRule" id="PRU00723"/>
    </source>
</evidence>
<evidence type="ECO:0000256" key="3">
    <source>
        <dbReference type="ARBA" id="ARBA00022833"/>
    </source>
</evidence>
<dbReference type="PANTHER" id="PTHR14089">
    <property type="entry name" value="PRE-MRNA-SPLICING FACTOR RBM22"/>
    <property type="match status" value="1"/>
</dbReference>
<evidence type="ECO:0000256" key="2">
    <source>
        <dbReference type="ARBA" id="ARBA00022771"/>
    </source>
</evidence>
<evidence type="ECO:0000256" key="1">
    <source>
        <dbReference type="ARBA" id="ARBA00022723"/>
    </source>
</evidence>
<proteinExistence type="predicted"/>
<evidence type="ECO:0000256" key="6">
    <source>
        <dbReference type="SAM" id="MobiDB-lite"/>
    </source>
</evidence>
<accession>A0A9W5WTC5</accession>
<dbReference type="GO" id="GO:0017070">
    <property type="term" value="F:U6 snRNA binding"/>
    <property type="evidence" value="ECO:0007669"/>
    <property type="project" value="TreeGrafter"/>
</dbReference>
<evidence type="ECO:0000313" key="8">
    <source>
        <dbReference type="EMBL" id="GFE52646.1"/>
    </source>
</evidence>
<dbReference type="GO" id="GO:0000974">
    <property type="term" value="C:Prp19 complex"/>
    <property type="evidence" value="ECO:0007669"/>
    <property type="project" value="TreeGrafter"/>
</dbReference>
<feature type="compositionally biased region" description="Basic and acidic residues" evidence="6">
    <location>
        <begin position="211"/>
        <end position="220"/>
    </location>
</feature>
<evidence type="ECO:0000313" key="9">
    <source>
        <dbReference type="Proteomes" id="UP001057455"/>
    </source>
</evidence>
<dbReference type="SMART" id="SM00356">
    <property type="entry name" value="ZnF_C3H1"/>
    <property type="match status" value="1"/>
</dbReference>
<feature type="domain" description="C3H1-type" evidence="7">
    <location>
        <begin position="151"/>
        <end position="178"/>
    </location>
</feature>
<dbReference type="GO" id="GO:0071006">
    <property type="term" value="C:U2-type catalytic step 1 spliceosome"/>
    <property type="evidence" value="ECO:0007669"/>
    <property type="project" value="TreeGrafter"/>
</dbReference>